<evidence type="ECO:0000313" key="3">
    <source>
        <dbReference type="Proteomes" id="UP000240535"/>
    </source>
</evidence>
<dbReference type="Pfam" id="PF01882">
    <property type="entry name" value="DUF58"/>
    <property type="match status" value="1"/>
</dbReference>
<protein>
    <recommendedName>
        <fullName evidence="1">DUF58 domain-containing protein</fullName>
    </recommendedName>
</protein>
<name>A0A2P8R087_9BACT</name>
<sequence length="274" mass="31844">MQRAKEIFFKAKKDIYNQNFGNMQSPIKGDGLDFKEIKDYIDEDLKKINWKATAKSGAIKANVFNETRQINIVVVLMLSGSLKFGSVRLKRDLATEIFALLSLAAVESKNLLYPIIFSDKLEKFYPALKSQDGVYQAIEDSLNIDVLGKDVDYKNLCDTINSTIRRKSAIFIISDFLKEPDFTDIAYYNDVYSIIIRDKIEEELKFDSDMDLINPVKLDKFELHLDKSVVERYKELLKEHDRKVKNHFLENRIFSDKIYTDDEVLPKLIKITRS</sequence>
<dbReference type="OrthoDB" id="9776116at2"/>
<dbReference type="RefSeq" id="WP_106871271.1">
    <property type="nucleotide sequence ID" value="NZ_CP053841.1"/>
</dbReference>
<dbReference type="PANTHER" id="PTHR33608">
    <property type="entry name" value="BLL2464 PROTEIN"/>
    <property type="match status" value="1"/>
</dbReference>
<evidence type="ECO:0000259" key="1">
    <source>
        <dbReference type="Pfam" id="PF01882"/>
    </source>
</evidence>
<dbReference type="AlphaFoldDB" id="A0A2P8R087"/>
<evidence type="ECO:0000313" key="2">
    <source>
        <dbReference type="EMBL" id="PSM51899.1"/>
    </source>
</evidence>
<dbReference type="EMBL" id="PDHH01000004">
    <property type="protein sequence ID" value="PSM51899.1"/>
    <property type="molecule type" value="Genomic_DNA"/>
</dbReference>
<comment type="caution">
    <text evidence="2">The sequence shown here is derived from an EMBL/GenBank/DDBJ whole genome shotgun (WGS) entry which is preliminary data.</text>
</comment>
<dbReference type="Proteomes" id="UP000240535">
    <property type="component" value="Unassembled WGS sequence"/>
</dbReference>
<reference evidence="3" key="1">
    <citation type="submission" date="2017-10" db="EMBL/GenBank/DDBJ databases">
        <title>Campylobacter species from seals.</title>
        <authorList>
            <person name="Gilbert M.J."/>
            <person name="Zomer A.L."/>
            <person name="Timmerman A.J."/>
            <person name="Duim B."/>
            <person name="Wagenaar J.A."/>
        </authorList>
    </citation>
    <scope>NUCLEOTIDE SEQUENCE [LARGE SCALE GENOMIC DNA]</scope>
    <source>
        <strain evidence="3">17S00004-5</strain>
    </source>
</reference>
<feature type="domain" description="DUF58" evidence="1">
    <location>
        <begin position="43"/>
        <end position="241"/>
    </location>
</feature>
<keyword evidence="3" id="KW-1185">Reference proteome</keyword>
<gene>
    <name evidence="2" type="ORF">CQ405_04860</name>
</gene>
<organism evidence="2 3">
    <name type="scientific">Campylobacter blaseri</name>
    <dbReference type="NCBI Taxonomy" id="2042961"/>
    <lineage>
        <taxon>Bacteria</taxon>
        <taxon>Pseudomonadati</taxon>
        <taxon>Campylobacterota</taxon>
        <taxon>Epsilonproteobacteria</taxon>
        <taxon>Campylobacterales</taxon>
        <taxon>Campylobacteraceae</taxon>
        <taxon>Campylobacter</taxon>
    </lineage>
</organism>
<dbReference type="PANTHER" id="PTHR33608:SF6">
    <property type="entry name" value="BLL2464 PROTEIN"/>
    <property type="match status" value="1"/>
</dbReference>
<accession>A0A2P8R087</accession>
<dbReference type="InterPro" id="IPR002881">
    <property type="entry name" value="DUF58"/>
</dbReference>
<proteinExistence type="predicted"/>